<keyword evidence="5 8" id="KW-0812">Transmembrane</keyword>
<evidence type="ECO:0000256" key="8">
    <source>
        <dbReference type="SAM" id="Phobius"/>
    </source>
</evidence>
<keyword evidence="10" id="KW-1185">Reference proteome</keyword>
<gene>
    <name evidence="9" type="ORF">GR138_09825</name>
</gene>
<evidence type="ECO:0000313" key="10">
    <source>
        <dbReference type="Proteomes" id="UP000435802"/>
    </source>
</evidence>
<dbReference type="OrthoDB" id="9811975at2"/>
<feature type="transmembrane region" description="Helical" evidence="8">
    <location>
        <begin position="21"/>
        <end position="42"/>
    </location>
</feature>
<dbReference type="EMBL" id="WUMK01000003">
    <property type="protein sequence ID" value="MXN45490.1"/>
    <property type="molecule type" value="Genomic_DNA"/>
</dbReference>
<evidence type="ECO:0000256" key="5">
    <source>
        <dbReference type="ARBA" id="ARBA00022692"/>
    </source>
</evidence>
<keyword evidence="4" id="KW-1003">Cell membrane</keyword>
<feature type="transmembrane region" description="Helical" evidence="8">
    <location>
        <begin position="133"/>
        <end position="153"/>
    </location>
</feature>
<comment type="similarity">
    <text evidence="2">Belongs to the binding-protein-dependent transport system permease family. FecCD subfamily.</text>
</comment>
<dbReference type="Pfam" id="PF01032">
    <property type="entry name" value="FecCD"/>
    <property type="match status" value="1"/>
</dbReference>
<feature type="transmembrane region" description="Helical" evidence="8">
    <location>
        <begin position="165"/>
        <end position="186"/>
    </location>
</feature>
<feature type="transmembrane region" description="Helical" evidence="8">
    <location>
        <begin position="78"/>
        <end position="95"/>
    </location>
</feature>
<organism evidence="9 10">
    <name type="scientific">Shinella kummerowiae</name>
    <dbReference type="NCBI Taxonomy" id="417745"/>
    <lineage>
        <taxon>Bacteria</taxon>
        <taxon>Pseudomonadati</taxon>
        <taxon>Pseudomonadota</taxon>
        <taxon>Alphaproteobacteria</taxon>
        <taxon>Hyphomicrobiales</taxon>
        <taxon>Rhizobiaceae</taxon>
        <taxon>Shinella</taxon>
    </lineage>
</organism>
<feature type="transmembrane region" description="Helical" evidence="8">
    <location>
        <begin position="107"/>
        <end position="127"/>
    </location>
</feature>
<name>A0A6N8SFG5_9HYPH</name>
<dbReference type="Proteomes" id="UP000435802">
    <property type="component" value="Unassembled WGS sequence"/>
</dbReference>
<evidence type="ECO:0000313" key="9">
    <source>
        <dbReference type="EMBL" id="MXN45490.1"/>
    </source>
</evidence>
<feature type="transmembrane region" description="Helical" evidence="8">
    <location>
        <begin position="206"/>
        <end position="228"/>
    </location>
</feature>
<reference evidence="9 10" key="1">
    <citation type="submission" date="2019-12" db="EMBL/GenBank/DDBJ databases">
        <title>Shinella kummerowiae sp. nov., a symbiotic bacterium isolated from root nodules of the herbal legume Kummerowia stipulacea.</title>
        <authorList>
            <person name="Gao J."/>
        </authorList>
    </citation>
    <scope>NUCLEOTIDE SEQUENCE [LARGE SCALE GENOMIC DNA]</scope>
    <source>
        <strain evidence="9 10">CCBAU 25048</strain>
    </source>
</reference>
<accession>A0A6N8SFG5</accession>
<dbReference type="InterPro" id="IPR000522">
    <property type="entry name" value="ABC_transptr_permease_BtuC"/>
</dbReference>
<keyword evidence="6 8" id="KW-1133">Transmembrane helix</keyword>
<dbReference type="InterPro" id="IPR037294">
    <property type="entry name" value="ABC_BtuC-like"/>
</dbReference>
<dbReference type="Gene3D" id="1.10.3470.10">
    <property type="entry name" value="ABC transporter involved in vitamin B12 uptake, BtuC"/>
    <property type="match status" value="1"/>
</dbReference>
<dbReference type="GO" id="GO:0033214">
    <property type="term" value="P:siderophore-iron import into cell"/>
    <property type="evidence" value="ECO:0007669"/>
    <property type="project" value="TreeGrafter"/>
</dbReference>
<dbReference type="SUPFAM" id="SSF81345">
    <property type="entry name" value="ABC transporter involved in vitamin B12 uptake, BtuC"/>
    <property type="match status" value="1"/>
</dbReference>
<evidence type="ECO:0000256" key="3">
    <source>
        <dbReference type="ARBA" id="ARBA00022448"/>
    </source>
</evidence>
<dbReference type="FunFam" id="1.10.3470.10:FF:000001">
    <property type="entry name" value="Vitamin B12 ABC transporter permease BtuC"/>
    <property type="match status" value="1"/>
</dbReference>
<dbReference type="CDD" id="cd06550">
    <property type="entry name" value="TM_ABC_iron-siderophores_like"/>
    <property type="match status" value="1"/>
</dbReference>
<protein>
    <submittedName>
        <fullName evidence="9">Iron chelate uptake ABC transporter family permease subunit</fullName>
    </submittedName>
</protein>
<sequence>MSRSNGNATARLPGRSAMSDGSRFFALLLVCCLLVTVSMWAVTLGTVHIPLRSVWQAIVGFDGSREHLLVMTIRLPRVLAALLAGSALAVSGAIMQAVTNNPLASPGLLGINAGASFAVVSVMTLFGAGTGDVYMWFAFAGAGGAALLVYTLGSFGLAGQSTIGLVLAGAIVATFLTALTSSVLIFDQSTLDAVRLWTAGSVSGRTMAQAAAVAPYILVGLAAALLLGRHLVTLSLGADAARSLGQNPMVWRAISVAIIILLAGSAVSLAGPIGFVGLVVPHIARLTIGVDYRWVLPFSAIGGALLVVAADTAGRMIFASQSFPVGVTIALVGAPFFLWLARNRAGGAT</sequence>
<dbReference type="PANTHER" id="PTHR30472">
    <property type="entry name" value="FERRIC ENTEROBACTIN TRANSPORT SYSTEM PERMEASE PROTEIN"/>
    <property type="match status" value="1"/>
</dbReference>
<keyword evidence="3" id="KW-0813">Transport</keyword>
<dbReference type="GO" id="GO:0005886">
    <property type="term" value="C:plasma membrane"/>
    <property type="evidence" value="ECO:0007669"/>
    <property type="project" value="UniProtKB-SubCell"/>
</dbReference>
<dbReference type="GO" id="GO:0022857">
    <property type="term" value="F:transmembrane transporter activity"/>
    <property type="evidence" value="ECO:0007669"/>
    <property type="project" value="InterPro"/>
</dbReference>
<evidence type="ECO:0000256" key="2">
    <source>
        <dbReference type="ARBA" id="ARBA00007935"/>
    </source>
</evidence>
<dbReference type="PANTHER" id="PTHR30472:SF1">
    <property type="entry name" value="FE(3+) DICITRATE TRANSPORT SYSTEM PERMEASE PROTEIN FECC-RELATED"/>
    <property type="match status" value="1"/>
</dbReference>
<feature type="transmembrane region" description="Helical" evidence="8">
    <location>
        <begin position="292"/>
        <end position="310"/>
    </location>
</feature>
<feature type="transmembrane region" description="Helical" evidence="8">
    <location>
        <begin position="249"/>
        <end position="280"/>
    </location>
</feature>
<feature type="transmembrane region" description="Helical" evidence="8">
    <location>
        <begin position="322"/>
        <end position="341"/>
    </location>
</feature>
<comment type="caution">
    <text evidence="9">The sequence shown here is derived from an EMBL/GenBank/DDBJ whole genome shotgun (WGS) entry which is preliminary data.</text>
</comment>
<evidence type="ECO:0000256" key="7">
    <source>
        <dbReference type="ARBA" id="ARBA00023136"/>
    </source>
</evidence>
<evidence type="ECO:0000256" key="4">
    <source>
        <dbReference type="ARBA" id="ARBA00022475"/>
    </source>
</evidence>
<evidence type="ECO:0000256" key="6">
    <source>
        <dbReference type="ARBA" id="ARBA00022989"/>
    </source>
</evidence>
<comment type="subcellular location">
    <subcellularLocation>
        <location evidence="1">Cell membrane</location>
        <topology evidence="1">Multi-pass membrane protein</topology>
    </subcellularLocation>
</comment>
<keyword evidence="7 8" id="KW-0472">Membrane</keyword>
<dbReference type="AlphaFoldDB" id="A0A6N8SFG5"/>
<evidence type="ECO:0000256" key="1">
    <source>
        <dbReference type="ARBA" id="ARBA00004651"/>
    </source>
</evidence>
<proteinExistence type="inferred from homology"/>